<evidence type="ECO:0000259" key="3">
    <source>
        <dbReference type="PROSITE" id="PS50110"/>
    </source>
</evidence>
<feature type="domain" description="Response regulatory" evidence="3">
    <location>
        <begin position="10"/>
        <end position="127"/>
    </location>
</feature>
<dbReference type="PROSITE" id="PS50110">
    <property type="entry name" value="RESPONSE_REGULATORY"/>
    <property type="match status" value="1"/>
</dbReference>
<proteinExistence type="predicted"/>
<comment type="caution">
    <text evidence="4">The sequence shown here is derived from an EMBL/GenBank/DDBJ whole genome shotgun (WGS) entry which is preliminary data.</text>
</comment>
<protein>
    <recommendedName>
        <fullName evidence="3">Response regulatory domain-containing protein</fullName>
    </recommendedName>
</protein>
<reference evidence="4" key="1">
    <citation type="submission" date="2021-01" db="EMBL/GenBank/DDBJ databases">
        <title>Whole genome shotgun sequence of Virgisporangium aliadipatigenens NBRC 105644.</title>
        <authorList>
            <person name="Komaki H."/>
            <person name="Tamura T."/>
        </authorList>
    </citation>
    <scope>NUCLEOTIDE SEQUENCE</scope>
    <source>
        <strain evidence="4">NBRC 105644</strain>
    </source>
</reference>
<dbReference type="PANTHER" id="PTHR44591">
    <property type="entry name" value="STRESS RESPONSE REGULATOR PROTEIN 1"/>
    <property type="match status" value="1"/>
</dbReference>
<sequence>MNGGVSGVARVLLVDDRKDNLLALEAILQGLPVVTVAAHSGEEALKHLLVEDFALILLDAQMPDMDGFETARHIKRRERTRHVPIIFLTAADRDAHMAMRGYAVGAVDYLTKPFDPWVLRAKVSVFIELWVKNEQLHAQAETARVRDNAMRAAGVAVGEALTALRAAQAVGEAGAPALERTHAALDRAQRHLNVSG</sequence>
<dbReference type="SMART" id="SM00448">
    <property type="entry name" value="REC"/>
    <property type="match status" value="1"/>
</dbReference>
<dbReference type="InterPro" id="IPR001789">
    <property type="entry name" value="Sig_transdc_resp-reg_receiver"/>
</dbReference>
<gene>
    <name evidence="4" type="ORF">Val02_41760</name>
</gene>
<dbReference type="Pfam" id="PF00072">
    <property type="entry name" value="Response_reg"/>
    <property type="match status" value="1"/>
</dbReference>
<dbReference type="PANTHER" id="PTHR44591:SF3">
    <property type="entry name" value="RESPONSE REGULATORY DOMAIN-CONTAINING PROTEIN"/>
    <property type="match status" value="1"/>
</dbReference>
<evidence type="ECO:0000256" key="1">
    <source>
        <dbReference type="ARBA" id="ARBA00022553"/>
    </source>
</evidence>
<keyword evidence="1 2" id="KW-0597">Phosphoprotein</keyword>
<dbReference type="Gene3D" id="3.40.50.2300">
    <property type="match status" value="1"/>
</dbReference>
<dbReference type="SUPFAM" id="SSF52172">
    <property type="entry name" value="CheY-like"/>
    <property type="match status" value="1"/>
</dbReference>
<evidence type="ECO:0000313" key="5">
    <source>
        <dbReference type="Proteomes" id="UP000619260"/>
    </source>
</evidence>
<keyword evidence="5" id="KW-1185">Reference proteome</keyword>
<evidence type="ECO:0000313" key="4">
    <source>
        <dbReference type="EMBL" id="GIJ47290.1"/>
    </source>
</evidence>
<dbReference type="GO" id="GO:0000160">
    <property type="term" value="P:phosphorelay signal transduction system"/>
    <property type="evidence" value="ECO:0007669"/>
    <property type="project" value="InterPro"/>
</dbReference>
<dbReference type="AlphaFoldDB" id="A0A8J4DQQ3"/>
<feature type="modified residue" description="4-aspartylphosphate" evidence="2">
    <location>
        <position position="59"/>
    </location>
</feature>
<name>A0A8J4DQQ3_9ACTN</name>
<organism evidence="4 5">
    <name type="scientific">Virgisporangium aliadipatigenens</name>
    <dbReference type="NCBI Taxonomy" id="741659"/>
    <lineage>
        <taxon>Bacteria</taxon>
        <taxon>Bacillati</taxon>
        <taxon>Actinomycetota</taxon>
        <taxon>Actinomycetes</taxon>
        <taxon>Micromonosporales</taxon>
        <taxon>Micromonosporaceae</taxon>
        <taxon>Virgisporangium</taxon>
    </lineage>
</organism>
<dbReference type="InterPro" id="IPR050595">
    <property type="entry name" value="Bact_response_regulator"/>
</dbReference>
<dbReference type="InterPro" id="IPR011006">
    <property type="entry name" value="CheY-like_superfamily"/>
</dbReference>
<evidence type="ECO:0000256" key="2">
    <source>
        <dbReference type="PROSITE-ProRule" id="PRU00169"/>
    </source>
</evidence>
<dbReference type="EMBL" id="BOPF01000014">
    <property type="protein sequence ID" value="GIJ47290.1"/>
    <property type="molecule type" value="Genomic_DNA"/>
</dbReference>
<dbReference type="Proteomes" id="UP000619260">
    <property type="component" value="Unassembled WGS sequence"/>
</dbReference>
<accession>A0A8J4DQQ3</accession>